<organism evidence="1 2">
    <name type="scientific">Puccinia striiformis f. sp. tritici</name>
    <dbReference type="NCBI Taxonomy" id="168172"/>
    <lineage>
        <taxon>Eukaryota</taxon>
        <taxon>Fungi</taxon>
        <taxon>Dikarya</taxon>
        <taxon>Basidiomycota</taxon>
        <taxon>Pucciniomycotina</taxon>
        <taxon>Pucciniomycetes</taxon>
        <taxon>Pucciniales</taxon>
        <taxon>Pucciniaceae</taxon>
        <taxon>Puccinia</taxon>
    </lineage>
</organism>
<proteinExistence type="predicted"/>
<keyword evidence="2" id="KW-1185">Reference proteome</keyword>
<dbReference type="EMBL" id="CM045868">
    <property type="protein sequence ID" value="KAI7956616.1"/>
    <property type="molecule type" value="Genomic_DNA"/>
</dbReference>
<sequence>MYRVAHQDLDDTFNWTFLSLVLVAYLHIIAGLSIKEANTTLVTIKMILEGFKVNPDYMQKRKIKFPIDIRTAIGLLGIEPVIHRTLCCPTCFRLYDSKDVRICEFKHTEKSRICNSALFGPNGRPLRQYSTQNFHQWLQGFLNREGIESLLTTSVNYFSQNVKSGTRSRLWDGTIWNDFLDSSGKPFNQTLGNLSFGIYIDWFNPHGNKAAGKHKSVGVILLFCLSLPASHRYQLQNIFFAALTPGPSEPTVLQMNNVLGPLVAELKGLWHQGVTIPTRHNPQGLEIKVALISAVCDLPAIRKLIGYGSHSARHFCSFCYLEDCEIDSLDCTSWKKRTIQGHQAESEAWKSAKTHAERETLFKKSGVRYSILNELPYWDPTEFVVVEPMHLLSGILEWHAQKVWCIDEVAAEIKNKKQVRDVRFPEPEDYFDVDTYEELRHEELNAGNNGINLELLQDTLMEIEEEIRVDTEVNGPSVFSSDDLKLIRRVITQTKIPSWLNRPSPIFGHASAGKVRSADWITFFTVFMPFAIAELKKSPQDEFVESWYHLAMVAELAMEYKVDESSIQRYIFHLTAYRSNLQEYHSDLSATPNHHMAHHLPRQLYAFGPANYLASWHFEKINGILQKAATNNKINEMDLTMLKHAGRASNLGILLELPDLPTVVAKMAPRFNQQKKLRSLLGDMNEVQYQSQEILDQEKLTKFRTNFIIPAHLHHRLISLLNSKYTQSGLQFVHEQKGDFSSSETIVPTVAKSIHSFKQAGLIYTDLSDKGSSSIAYRLGSTPQAFGTIVHMFQTVLFEACGQGKRSHKLHTFICVQRLERLSPFDEMKNPYPKACPEIKIKLFYPLPEMDHANRLRFCDLITPDQITYHTASFLHDKSVFGTEHHTIAVRSLDQNREGQFQ</sequence>
<reference evidence="2" key="2">
    <citation type="journal article" date="2018" name="Mol. Plant Microbe Interact.">
        <title>Genome sequence resources for the wheat stripe rust pathogen (Puccinia striiformis f. sp. tritici) and the barley stripe rust pathogen (Puccinia striiformis f. sp. hordei).</title>
        <authorList>
            <person name="Xia C."/>
            <person name="Wang M."/>
            <person name="Yin C."/>
            <person name="Cornejo O.E."/>
            <person name="Hulbert S.H."/>
            <person name="Chen X."/>
        </authorList>
    </citation>
    <scope>NUCLEOTIDE SEQUENCE [LARGE SCALE GENOMIC DNA]</scope>
    <source>
        <strain evidence="2">93-210</strain>
    </source>
</reference>
<reference evidence="2" key="1">
    <citation type="journal article" date="2018" name="BMC Genomics">
        <title>Genomic insights into host adaptation between the wheat stripe rust pathogen (Puccinia striiformis f. sp. tritici) and the barley stripe rust pathogen (Puccinia striiformis f. sp. hordei).</title>
        <authorList>
            <person name="Xia C."/>
            <person name="Wang M."/>
            <person name="Yin C."/>
            <person name="Cornejo O.E."/>
            <person name="Hulbert S.H."/>
            <person name="Chen X."/>
        </authorList>
    </citation>
    <scope>NUCLEOTIDE SEQUENCE [LARGE SCALE GENOMIC DNA]</scope>
    <source>
        <strain evidence="2">93-210</strain>
    </source>
</reference>
<name>A0ACC0EMI1_9BASI</name>
<comment type="caution">
    <text evidence="1">The sequence shown here is derived from an EMBL/GenBank/DDBJ whole genome shotgun (WGS) entry which is preliminary data.</text>
</comment>
<evidence type="ECO:0000313" key="2">
    <source>
        <dbReference type="Proteomes" id="UP001060170"/>
    </source>
</evidence>
<accession>A0ACC0EMI1</accession>
<gene>
    <name evidence="1" type="ORF">MJO28_003711</name>
</gene>
<protein>
    <submittedName>
        <fullName evidence="1">Uncharacterized protein</fullName>
    </submittedName>
</protein>
<reference evidence="1 2" key="3">
    <citation type="journal article" date="2022" name="Microbiol. Spectr.">
        <title>Folding features and dynamics of 3D genome architecture in plant fungal pathogens.</title>
        <authorList>
            <person name="Xia C."/>
        </authorList>
    </citation>
    <scope>NUCLEOTIDE SEQUENCE [LARGE SCALE GENOMIC DNA]</scope>
    <source>
        <strain evidence="1 2">93-210</strain>
    </source>
</reference>
<dbReference type="Proteomes" id="UP001060170">
    <property type="component" value="Chromosome 4"/>
</dbReference>
<evidence type="ECO:0000313" key="1">
    <source>
        <dbReference type="EMBL" id="KAI7956616.1"/>
    </source>
</evidence>